<keyword evidence="3" id="KW-1185">Reference proteome</keyword>
<protein>
    <recommendedName>
        <fullName evidence="4">Peptidase aspartic putative domain-containing protein</fullName>
    </recommendedName>
</protein>
<feature type="region of interest" description="Disordered" evidence="1">
    <location>
        <begin position="241"/>
        <end position="268"/>
    </location>
</feature>
<dbReference type="Proteomes" id="UP000054776">
    <property type="component" value="Unassembled WGS sequence"/>
</dbReference>
<evidence type="ECO:0000313" key="2">
    <source>
        <dbReference type="EMBL" id="KRY27113.1"/>
    </source>
</evidence>
<comment type="caution">
    <text evidence="2">The sequence shown here is derived from an EMBL/GenBank/DDBJ whole genome shotgun (WGS) entry which is preliminary data.</text>
</comment>
<dbReference type="PANTHER" id="PTHR47331">
    <property type="entry name" value="PHD-TYPE DOMAIN-CONTAINING PROTEIN"/>
    <property type="match status" value="1"/>
</dbReference>
<evidence type="ECO:0000313" key="3">
    <source>
        <dbReference type="Proteomes" id="UP000054776"/>
    </source>
</evidence>
<gene>
    <name evidence="2" type="ORF">T01_8694</name>
</gene>
<dbReference type="AlphaFoldDB" id="A0A0V1ARC0"/>
<proteinExistence type="predicted"/>
<feature type="compositionally biased region" description="Basic and acidic residues" evidence="1">
    <location>
        <begin position="93"/>
        <end position="103"/>
    </location>
</feature>
<feature type="compositionally biased region" description="Polar residues" evidence="1">
    <location>
        <begin position="256"/>
        <end position="268"/>
    </location>
</feature>
<dbReference type="PANTHER" id="PTHR47331:SF5">
    <property type="entry name" value="RIBONUCLEASE H"/>
    <property type="match status" value="1"/>
</dbReference>
<sequence>MKIETVKRRQQIEQKRLRETILQELDQLETDSSELAVRNALRALDAQYAEAHRTQVALEDVLPDGVSLEAALYEGRELCKEVFTTRTRADTFLKEKDESKEPVAKPALTEKSQLGKLQPVPLPKFDGRSDAPQSIPSSARGGGESHVEGGRLEGVLWDGAAELTMLHDDLNCHFLELRALVKDVDANLSGFYALLPMIKKKLPPDTLEAWRAFVQELTNEQITSAVFLSFLLSQSQIKSSARKMTAQKPERRVARDSSNSPGRNDGNVSGNMDCVLDVCEQGTVEGAASRILINQVSILCLPRRTPTVEKSPTTASAQGSEAEDGAFGRAATELAPVGVYFSSTVRAPGVLLPVVQAMAHGENGKKRLVNCLLDSASEKSLIRTHELELSGTPSAVTVRGVHGLSARVADSRHVRFQLALCISSICDDLVATLTPWPHEIDLPRTATLATPPSLTSIHVLIGFDMYYRVLGRGLRVAGEDDPIAMETIFGWILCGPKARCSAGKQETTMVLTKILGDRFDWVVQEAETNPDEDVKRKFSESVTFDGTRYVVGLLWRAGVVQLPDNREVAMRRLRALRRQLNRDPEKDQEYAGVIRDYLDRGWAEKVNGASGPPGRTWYLPHHAVYQHNQGKMKCRVVFDGSAKWNGTSLNSCLDPGPKLQPDLVALLLRFR</sequence>
<feature type="region of interest" description="Disordered" evidence="1">
    <location>
        <begin position="93"/>
        <end position="147"/>
    </location>
</feature>
<reference evidence="2 3" key="1">
    <citation type="submission" date="2015-01" db="EMBL/GenBank/DDBJ databases">
        <title>Evolution of Trichinella species and genotypes.</title>
        <authorList>
            <person name="Korhonen P.K."/>
            <person name="Edoardo P."/>
            <person name="Giuseppe L.R."/>
            <person name="Gasser R.B."/>
        </authorList>
    </citation>
    <scope>NUCLEOTIDE SEQUENCE [LARGE SCALE GENOMIC DNA]</scope>
    <source>
        <strain evidence="2">ISS3</strain>
    </source>
</reference>
<organism evidence="2 3">
    <name type="scientific">Trichinella spiralis</name>
    <name type="common">Trichina worm</name>
    <dbReference type="NCBI Taxonomy" id="6334"/>
    <lineage>
        <taxon>Eukaryota</taxon>
        <taxon>Metazoa</taxon>
        <taxon>Ecdysozoa</taxon>
        <taxon>Nematoda</taxon>
        <taxon>Enoplea</taxon>
        <taxon>Dorylaimia</taxon>
        <taxon>Trichinellida</taxon>
        <taxon>Trichinellidae</taxon>
        <taxon>Trichinella</taxon>
    </lineage>
</organism>
<dbReference type="EMBL" id="JYDH01000284">
    <property type="protein sequence ID" value="KRY27113.1"/>
    <property type="molecule type" value="Genomic_DNA"/>
</dbReference>
<dbReference type="OrthoDB" id="6783651at2759"/>
<dbReference type="InParanoid" id="A0A0V1ARC0"/>
<accession>A0A0V1ARC0</accession>
<evidence type="ECO:0008006" key="4">
    <source>
        <dbReference type="Google" id="ProtNLM"/>
    </source>
</evidence>
<evidence type="ECO:0000256" key="1">
    <source>
        <dbReference type="SAM" id="MobiDB-lite"/>
    </source>
</evidence>
<name>A0A0V1ARC0_TRISP</name>